<evidence type="ECO:0000313" key="6">
    <source>
        <dbReference type="EMBL" id="RMA93304.1"/>
    </source>
</evidence>
<protein>
    <submittedName>
        <fullName evidence="6">Glycosyl transferase family 2</fullName>
    </submittedName>
</protein>
<organism evidence="6 7">
    <name type="scientific">Hydrogenothermus marinus</name>
    <dbReference type="NCBI Taxonomy" id="133270"/>
    <lineage>
        <taxon>Bacteria</taxon>
        <taxon>Pseudomonadati</taxon>
        <taxon>Aquificota</taxon>
        <taxon>Aquificia</taxon>
        <taxon>Aquificales</taxon>
        <taxon>Hydrogenothermaceae</taxon>
        <taxon>Hydrogenothermus</taxon>
    </lineage>
</organism>
<feature type="transmembrane region" description="Helical" evidence="4">
    <location>
        <begin position="235"/>
        <end position="257"/>
    </location>
</feature>
<evidence type="ECO:0000256" key="3">
    <source>
        <dbReference type="ARBA" id="ARBA00022679"/>
    </source>
</evidence>
<dbReference type="SUPFAM" id="SSF53448">
    <property type="entry name" value="Nucleotide-diphospho-sugar transferases"/>
    <property type="match status" value="1"/>
</dbReference>
<dbReference type="GO" id="GO:0016757">
    <property type="term" value="F:glycosyltransferase activity"/>
    <property type="evidence" value="ECO:0007669"/>
    <property type="project" value="UniProtKB-KW"/>
</dbReference>
<evidence type="ECO:0000256" key="1">
    <source>
        <dbReference type="ARBA" id="ARBA00006739"/>
    </source>
</evidence>
<dbReference type="EMBL" id="REFO01000013">
    <property type="protein sequence ID" value="RMA93304.1"/>
    <property type="molecule type" value="Genomic_DNA"/>
</dbReference>
<comment type="caution">
    <text evidence="6">The sequence shown here is derived from an EMBL/GenBank/DDBJ whole genome shotgun (WGS) entry which is preliminary data.</text>
</comment>
<dbReference type="OrthoDB" id="9815829at2"/>
<gene>
    <name evidence="6" type="ORF">CLV39_1366</name>
</gene>
<evidence type="ECO:0000313" key="7">
    <source>
        <dbReference type="Proteomes" id="UP000280842"/>
    </source>
</evidence>
<reference evidence="6 7" key="1">
    <citation type="submission" date="2018-10" db="EMBL/GenBank/DDBJ databases">
        <title>Genomic Encyclopedia of Archaeal and Bacterial Type Strains, Phase II (KMG-II): from individual species to whole genera.</title>
        <authorList>
            <person name="Goeker M."/>
        </authorList>
    </citation>
    <scope>NUCLEOTIDE SEQUENCE [LARGE SCALE GENOMIC DNA]</scope>
    <source>
        <strain evidence="6 7">VM1</strain>
    </source>
</reference>
<dbReference type="AlphaFoldDB" id="A0A3M0BA02"/>
<dbReference type="InterPro" id="IPR001173">
    <property type="entry name" value="Glyco_trans_2-like"/>
</dbReference>
<dbReference type="PANTHER" id="PTHR43685">
    <property type="entry name" value="GLYCOSYLTRANSFERASE"/>
    <property type="match status" value="1"/>
</dbReference>
<keyword evidence="2" id="KW-0328">Glycosyltransferase</keyword>
<keyword evidence="4" id="KW-0472">Membrane</keyword>
<accession>A0A3M0BA02</accession>
<dbReference type="Proteomes" id="UP000280842">
    <property type="component" value="Unassembled WGS sequence"/>
</dbReference>
<feature type="domain" description="Glycosyltransferase 2-like" evidence="5">
    <location>
        <begin position="7"/>
        <end position="171"/>
    </location>
</feature>
<dbReference type="PANTHER" id="PTHR43685:SF5">
    <property type="entry name" value="GLYCOSYLTRANSFERASE EPSE-RELATED"/>
    <property type="match status" value="1"/>
</dbReference>
<keyword evidence="4" id="KW-0812">Transmembrane</keyword>
<proteinExistence type="inferred from homology"/>
<evidence type="ECO:0000256" key="2">
    <source>
        <dbReference type="ARBA" id="ARBA00022676"/>
    </source>
</evidence>
<comment type="similarity">
    <text evidence="1">Belongs to the glycosyltransferase 2 family.</text>
</comment>
<dbReference type="InterPro" id="IPR050834">
    <property type="entry name" value="Glycosyltransf_2"/>
</dbReference>
<dbReference type="InterPro" id="IPR029044">
    <property type="entry name" value="Nucleotide-diphossugar_trans"/>
</dbReference>
<keyword evidence="7" id="KW-1185">Reference proteome</keyword>
<evidence type="ECO:0000259" key="5">
    <source>
        <dbReference type="Pfam" id="PF00535"/>
    </source>
</evidence>
<dbReference type="Gene3D" id="3.90.550.10">
    <property type="entry name" value="Spore Coat Polysaccharide Biosynthesis Protein SpsA, Chain A"/>
    <property type="match status" value="1"/>
</dbReference>
<dbReference type="Pfam" id="PF00535">
    <property type="entry name" value="Glycos_transf_2"/>
    <property type="match status" value="1"/>
</dbReference>
<name>A0A3M0BA02_9AQUI</name>
<sequence>MKADIAVLIPHYNALDSLEKSLNSISNIEPVDVIIVDDGSKEKPDEQVLKRKFSHINEIKILYLRNNMGIEHALNKGVEYILENNYKYIARLDCGDICYPERFKIQKEFLEKNPDIKLVGSWVSFIDMKTNKELFQFKPPVKHENIKKKMFINNQFIHPSVMFKTEIIKEIGFYPTNRKNAEDYAYFFNIVKNYKVANIPKILLKYEINPQGLSISKRKIQLKNRIKVILDNFDFSFYAFYGLLRNIFIYFLPYSFIEKLKIWLKK</sequence>
<dbReference type="RefSeq" id="WP_121923473.1">
    <property type="nucleotide sequence ID" value="NZ_REFO01000013.1"/>
</dbReference>
<keyword evidence="3 6" id="KW-0808">Transferase</keyword>
<evidence type="ECO:0000256" key="4">
    <source>
        <dbReference type="SAM" id="Phobius"/>
    </source>
</evidence>
<keyword evidence="4" id="KW-1133">Transmembrane helix</keyword>